<evidence type="ECO:0000259" key="2">
    <source>
        <dbReference type="Pfam" id="PF22181"/>
    </source>
</evidence>
<evidence type="ECO:0000259" key="1">
    <source>
        <dbReference type="Pfam" id="PF00535"/>
    </source>
</evidence>
<dbReference type="EMBL" id="JACJIA010000009">
    <property type="protein sequence ID" value="MBA8954464.1"/>
    <property type="molecule type" value="Genomic_DNA"/>
</dbReference>
<dbReference type="PANTHER" id="PTHR22916:SF3">
    <property type="entry name" value="UDP-GLCNAC:BETAGAL BETA-1,3-N-ACETYLGLUCOSAMINYLTRANSFERASE-LIKE PROTEIN 1"/>
    <property type="match status" value="1"/>
</dbReference>
<dbReference type="Gene3D" id="3.90.550.10">
    <property type="entry name" value="Spore Coat Polysaccharide Biosynthesis Protein SpsA, Chain A"/>
    <property type="match status" value="1"/>
</dbReference>
<dbReference type="Pfam" id="PF22181">
    <property type="entry name" value="TarS_linker"/>
    <property type="match status" value="1"/>
</dbReference>
<protein>
    <submittedName>
        <fullName evidence="3">Glycosyltransferase involved in cell wall biosynthesis</fullName>
    </submittedName>
</protein>
<gene>
    <name evidence="3" type="ORF">HNR61_006121</name>
</gene>
<dbReference type="SUPFAM" id="SSF53448">
    <property type="entry name" value="Nucleotide-diphospho-sugar transferases"/>
    <property type="match status" value="1"/>
</dbReference>
<name>A0A7W3QPB3_ACTNM</name>
<feature type="domain" description="Glycosyltransferase 2-like" evidence="1">
    <location>
        <begin position="8"/>
        <end position="139"/>
    </location>
</feature>
<dbReference type="Proteomes" id="UP000572680">
    <property type="component" value="Unassembled WGS sequence"/>
</dbReference>
<dbReference type="InterPro" id="IPR054028">
    <property type="entry name" value="TarS/TarP_linker"/>
</dbReference>
<dbReference type="InterPro" id="IPR001173">
    <property type="entry name" value="Glyco_trans_2-like"/>
</dbReference>
<keyword evidence="3" id="KW-0808">Transferase</keyword>
<reference evidence="3 4" key="1">
    <citation type="submission" date="2020-08" db="EMBL/GenBank/DDBJ databases">
        <title>Genomic Encyclopedia of Type Strains, Phase IV (KMG-IV): sequencing the most valuable type-strain genomes for metagenomic binning, comparative biology and taxonomic classification.</title>
        <authorList>
            <person name="Goeker M."/>
        </authorList>
    </citation>
    <scope>NUCLEOTIDE SEQUENCE [LARGE SCALE GENOMIC DNA]</scope>
    <source>
        <strain evidence="3 4">DSM 44197</strain>
    </source>
</reference>
<organism evidence="3 4">
    <name type="scientific">Actinomadura namibiensis</name>
    <dbReference type="NCBI Taxonomy" id="182080"/>
    <lineage>
        <taxon>Bacteria</taxon>
        <taxon>Bacillati</taxon>
        <taxon>Actinomycetota</taxon>
        <taxon>Actinomycetes</taxon>
        <taxon>Streptosporangiales</taxon>
        <taxon>Thermomonosporaceae</taxon>
        <taxon>Actinomadura</taxon>
    </lineage>
</organism>
<dbReference type="RefSeq" id="WP_182846538.1">
    <property type="nucleotide sequence ID" value="NZ_BAAALP010000021.1"/>
</dbReference>
<dbReference type="CDD" id="cd00761">
    <property type="entry name" value="Glyco_tranf_GTA_type"/>
    <property type="match status" value="1"/>
</dbReference>
<keyword evidence="4" id="KW-1185">Reference proteome</keyword>
<comment type="caution">
    <text evidence="3">The sequence shown here is derived from an EMBL/GenBank/DDBJ whole genome shotgun (WGS) entry which is preliminary data.</text>
</comment>
<dbReference type="GO" id="GO:0016758">
    <property type="term" value="F:hexosyltransferase activity"/>
    <property type="evidence" value="ECO:0007669"/>
    <property type="project" value="UniProtKB-ARBA"/>
</dbReference>
<dbReference type="PANTHER" id="PTHR22916">
    <property type="entry name" value="GLYCOSYLTRANSFERASE"/>
    <property type="match status" value="1"/>
</dbReference>
<evidence type="ECO:0000313" key="3">
    <source>
        <dbReference type="EMBL" id="MBA8954464.1"/>
    </source>
</evidence>
<proteinExistence type="predicted"/>
<evidence type="ECO:0000313" key="4">
    <source>
        <dbReference type="Proteomes" id="UP000572680"/>
    </source>
</evidence>
<feature type="domain" description="TarS/TarP linker" evidence="2">
    <location>
        <begin position="222"/>
        <end position="321"/>
    </location>
</feature>
<dbReference type="InterPro" id="IPR029044">
    <property type="entry name" value="Nucleotide-diphossugar_trans"/>
</dbReference>
<accession>A0A7W3QPB3</accession>
<sequence length="519" mass="58706">MEDKVKISVVVPVYNAGTYLDACVASVLGQSLPPEEYEAVFVDDGSTDGTGERLVAAVAGHDHVRVVRTENSGGPGRPRNLGLDMARGEYVYFLDCDDWLGPEALERMYAMAARNRSDVLVGRLVGHGRGVPRRLFRRDRDRAEILAHHLLTLLTPHKLFRTAFLREHGLRFPEGPVRLEDHRFCVPAYFKAEVISVLASYPCCHWVRRADEGNYSSRRFDPEHYFGALREVLDVVDEHVPPGETRDRFYAHWLRGKMLQRVGGRRLLNYPPGYRRELYAAVRRLAVERFAPGTDRFLPAGYRPRAVILRAGSYAELEALAEAEKRIVVRARAVEMRLENGALTLVLSAELVYRDGGPVPFRRVDRDGGRRVLWNPPVVLGTPIPEEARDMTDALPRAGVEVFARHRSTRDEAAFAVIARRREEEGPDEHLRFDVRARLEGLADLAPGAWDLRVRVNACGWNPHRRVPGLWLLVSLDGAAELRVDRAFPGAPEGFRRLRRVGRRVPGLRRAVRVVRTLS</sequence>
<dbReference type="AlphaFoldDB" id="A0A7W3QPB3"/>
<dbReference type="Pfam" id="PF00535">
    <property type="entry name" value="Glycos_transf_2"/>
    <property type="match status" value="1"/>
</dbReference>